<dbReference type="EMBL" id="SGKU01000063">
    <property type="protein sequence ID" value="NFA44180.1"/>
    <property type="molecule type" value="Genomic_DNA"/>
</dbReference>
<protein>
    <recommendedName>
        <fullName evidence="8">Membrane-spanning protein</fullName>
    </recommendedName>
</protein>
<evidence type="ECO:0000256" key="1">
    <source>
        <dbReference type="SAM" id="Phobius"/>
    </source>
</evidence>
<feature type="transmembrane region" description="Helical" evidence="1">
    <location>
        <begin position="124"/>
        <end position="144"/>
    </location>
</feature>
<keyword evidence="1" id="KW-0472">Membrane</keyword>
<dbReference type="Proteomes" id="UP000473681">
    <property type="component" value="Unassembled WGS sequence"/>
</dbReference>
<dbReference type="EMBL" id="SWVK01000010">
    <property type="protein sequence ID" value="NFN35198.1"/>
    <property type="molecule type" value="Genomic_DNA"/>
</dbReference>
<dbReference type="OrthoDB" id="4966203at2"/>
<evidence type="ECO:0000313" key="2">
    <source>
        <dbReference type="EMBL" id="NFA44180.1"/>
    </source>
</evidence>
<evidence type="ECO:0008006" key="8">
    <source>
        <dbReference type="Google" id="ProtNLM"/>
    </source>
</evidence>
<dbReference type="EMBL" id="SWOV01000019">
    <property type="protein sequence ID" value="NFF87972.1"/>
    <property type="molecule type" value="Genomic_DNA"/>
</dbReference>
<feature type="transmembrane region" description="Helical" evidence="1">
    <location>
        <begin position="63"/>
        <end position="87"/>
    </location>
</feature>
<evidence type="ECO:0000313" key="4">
    <source>
        <dbReference type="EMBL" id="NFN35198.1"/>
    </source>
</evidence>
<dbReference type="RefSeq" id="WP_012449474.1">
    <property type="nucleotide sequence ID" value="NZ_CP010520.1"/>
</dbReference>
<dbReference type="Pfam" id="PF09997">
    <property type="entry name" value="DUF2238"/>
    <property type="match status" value="1"/>
</dbReference>
<dbReference type="Proteomes" id="UP000472355">
    <property type="component" value="Unassembled WGS sequence"/>
</dbReference>
<proteinExistence type="predicted"/>
<evidence type="ECO:0000313" key="3">
    <source>
        <dbReference type="EMBL" id="NFF87972.1"/>
    </source>
</evidence>
<dbReference type="AlphaFoldDB" id="A0A0C2N7D8"/>
<keyword evidence="1" id="KW-1133">Transmembrane helix</keyword>
<gene>
    <name evidence="2" type="ORF">EXM65_16800</name>
    <name evidence="3" type="ORF">FC774_08845</name>
    <name evidence="4" type="ORF">FDB51_08640</name>
</gene>
<sequence length="203" mass="23681">MKRRLTYDEVITIIISTILVFHLLFNVLFQSGDKMFRLLLVLVTVGIAKFIFSVTFMKHCKLIYILILTFIIMAMYVGNILNIYQYINHYDKILHFISGIIISILGFSIYINYTHKVSDKINPIFALIFIVSFSIAMAGVWEIWEFSTDRLFGFNSQNNSLIDTMLDIIMGTLGCLIILPMEYSYIKGRNIRFFRKLISEIIK</sequence>
<name>A0A0C2N7D8_CLOBO</name>
<reference evidence="6 7" key="2">
    <citation type="submission" date="2019-04" db="EMBL/GenBank/DDBJ databases">
        <title>Genome sequencing of Clostridium botulinum Groups I-IV and Clostridium butyricum.</title>
        <authorList>
            <person name="Brunt J."/>
            <person name="Van Vliet A.H.M."/>
            <person name="Stringer S.C."/>
            <person name="Carter A.T."/>
            <person name="Peck M.W."/>
        </authorList>
    </citation>
    <scope>NUCLEOTIDE SEQUENCE [LARGE SCALE GENOMIC DNA]</scope>
    <source>
        <strain evidence="3 7">1605</strain>
        <strain evidence="4 6">CB-K-33E</strain>
    </source>
</reference>
<feature type="transmembrane region" description="Helical" evidence="1">
    <location>
        <begin position="164"/>
        <end position="186"/>
    </location>
</feature>
<evidence type="ECO:0000313" key="6">
    <source>
        <dbReference type="Proteomes" id="UP000473681"/>
    </source>
</evidence>
<evidence type="ECO:0000313" key="5">
    <source>
        <dbReference type="Proteomes" id="UP000472355"/>
    </source>
</evidence>
<organism evidence="2 5">
    <name type="scientific">Clostridium botulinum</name>
    <dbReference type="NCBI Taxonomy" id="1491"/>
    <lineage>
        <taxon>Bacteria</taxon>
        <taxon>Bacillati</taxon>
        <taxon>Bacillota</taxon>
        <taxon>Clostridia</taxon>
        <taxon>Eubacteriales</taxon>
        <taxon>Clostridiaceae</taxon>
        <taxon>Clostridium</taxon>
    </lineage>
</organism>
<dbReference type="Proteomes" id="UP000476820">
    <property type="component" value="Unassembled WGS sequence"/>
</dbReference>
<dbReference type="InterPro" id="IPR014509">
    <property type="entry name" value="YjdF-like"/>
</dbReference>
<evidence type="ECO:0000313" key="7">
    <source>
        <dbReference type="Proteomes" id="UP000476820"/>
    </source>
</evidence>
<keyword evidence="1" id="KW-0812">Transmembrane</keyword>
<reference evidence="2 5" key="1">
    <citation type="submission" date="2019-02" db="EMBL/GenBank/DDBJ databases">
        <title>Genome sequencing of Clostridium botulinum clinical isolates.</title>
        <authorList>
            <person name="Brunt J."/>
            <person name="Van Vliet A.H.M."/>
            <person name="Stringer S.C."/>
            <person name="Grant K.A."/>
            <person name="Carter A.C."/>
            <person name="Peck M.W."/>
        </authorList>
    </citation>
    <scope>NUCLEOTIDE SEQUENCE [LARGE SCALE GENOMIC DNA]</scope>
    <source>
        <strain evidence="2 5">H113700579</strain>
    </source>
</reference>
<feature type="transmembrane region" description="Helical" evidence="1">
    <location>
        <begin position="7"/>
        <end position="29"/>
    </location>
</feature>
<feature type="transmembrane region" description="Helical" evidence="1">
    <location>
        <begin position="93"/>
        <end position="112"/>
    </location>
</feature>
<accession>A0A0C2N7D8</accession>
<comment type="caution">
    <text evidence="2">The sequence shown here is derived from an EMBL/GenBank/DDBJ whole genome shotgun (WGS) entry which is preliminary data.</text>
</comment>
<feature type="transmembrane region" description="Helical" evidence="1">
    <location>
        <begin position="35"/>
        <end position="56"/>
    </location>
</feature>